<gene>
    <name evidence="10 13" type="primary">murG</name>
    <name evidence="13" type="ORF">IAC53_05320</name>
</gene>
<evidence type="ECO:0000313" key="13">
    <source>
        <dbReference type="EMBL" id="HIU36010.1"/>
    </source>
</evidence>
<comment type="pathway">
    <text evidence="10">Cell wall biogenesis; peptidoglycan biosynthesis.</text>
</comment>
<name>A0A9D1LDZ2_9FIRM</name>
<dbReference type="InterPro" id="IPR006009">
    <property type="entry name" value="GlcNAc_MurG"/>
</dbReference>
<comment type="similarity">
    <text evidence="10">Belongs to the glycosyltransferase 28 family. MurG subfamily.</text>
</comment>
<comment type="function">
    <text evidence="10">Cell wall formation. Catalyzes the transfer of a GlcNAc subunit on undecaprenyl-pyrophosphoryl-MurNAc-pentapeptide (lipid intermediate I) to form undecaprenyl-pyrophosphoryl-MurNAc-(pentapeptide)GlcNAc (lipid intermediate II).</text>
</comment>
<dbReference type="InterPro" id="IPR007235">
    <property type="entry name" value="Glyco_trans_28_C"/>
</dbReference>
<evidence type="ECO:0000256" key="3">
    <source>
        <dbReference type="ARBA" id="ARBA00022676"/>
    </source>
</evidence>
<organism evidence="13 14">
    <name type="scientific">Candidatus Fimenecus excrementigallinarum</name>
    <dbReference type="NCBI Taxonomy" id="2840816"/>
    <lineage>
        <taxon>Bacteria</taxon>
        <taxon>Bacillati</taxon>
        <taxon>Bacillota</taxon>
        <taxon>Clostridia</taxon>
        <taxon>Candidatus Fimenecus</taxon>
    </lineage>
</organism>
<dbReference type="GO" id="GO:0071555">
    <property type="term" value="P:cell wall organization"/>
    <property type="evidence" value="ECO:0007669"/>
    <property type="project" value="UniProtKB-KW"/>
</dbReference>
<evidence type="ECO:0000256" key="8">
    <source>
        <dbReference type="ARBA" id="ARBA00023306"/>
    </source>
</evidence>
<comment type="caution">
    <text evidence="13">The sequence shown here is derived from an EMBL/GenBank/DDBJ whole genome shotgun (WGS) entry which is preliminary data.</text>
</comment>
<evidence type="ECO:0000256" key="4">
    <source>
        <dbReference type="ARBA" id="ARBA00022679"/>
    </source>
</evidence>
<evidence type="ECO:0000313" key="14">
    <source>
        <dbReference type="Proteomes" id="UP000824071"/>
    </source>
</evidence>
<evidence type="ECO:0000256" key="5">
    <source>
        <dbReference type="ARBA" id="ARBA00022960"/>
    </source>
</evidence>
<feature type="binding site" evidence="10">
    <location>
        <position position="170"/>
    </location>
    <ligand>
        <name>UDP-N-acetyl-alpha-D-glucosamine</name>
        <dbReference type="ChEBI" id="CHEBI:57705"/>
    </ligand>
</feature>
<keyword evidence="7 10" id="KW-0472">Membrane</keyword>
<protein>
    <recommendedName>
        <fullName evidence="10">UDP-N-acetylglucosamine--N-acetylmuramyl-(pentapeptide) pyrophosphoryl-undecaprenol N-acetylglucosamine transferase</fullName>
        <ecNumber evidence="10">2.4.1.227</ecNumber>
    </recommendedName>
    <alternativeName>
        <fullName evidence="10">Undecaprenyl-PP-MurNAc-pentapeptide-UDPGlcNAc GlcNAc transferase</fullName>
    </alternativeName>
</protein>
<feature type="binding site" evidence="10">
    <location>
        <position position="200"/>
    </location>
    <ligand>
        <name>UDP-N-acetyl-alpha-D-glucosamine</name>
        <dbReference type="ChEBI" id="CHEBI:57705"/>
    </ligand>
</feature>
<keyword evidence="2 10" id="KW-0132">Cell division</keyword>
<dbReference type="EC" id="2.4.1.227" evidence="10"/>
<dbReference type="PANTHER" id="PTHR21015:SF22">
    <property type="entry name" value="GLYCOSYLTRANSFERASE"/>
    <property type="match status" value="1"/>
</dbReference>
<evidence type="ECO:0000256" key="10">
    <source>
        <dbReference type="HAMAP-Rule" id="MF_00033"/>
    </source>
</evidence>
<evidence type="ECO:0000256" key="1">
    <source>
        <dbReference type="ARBA" id="ARBA00022475"/>
    </source>
</evidence>
<feature type="domain" description="Glycosyltransferase family 28 N-terminal" evidence="11">
    <location>
        <begin position="3"/>
        <end position="146"/>
    </location>
</feature>
<dbReference type="Proteomes" id="UP000824071">
    <property type="component" value="Unassembled WGS sequence"/>
</dbReference>
<dbReference type="GO" id="GO:0008360">
    <property type="term" value="P:regulation of cell shape"/>
    <property type="evidence" value="ECO:0007669"/>
    <property type="project" value="UniProtKB-KW"/>
</dbReference>
<keyword evidence="1 10" id="KW-1003">Cell membrane</keyword>
<comment type="catalytic activity">
    <reaction evidence="10">
        <text>di-trans,octa-cis-undecaprenyl diphospho-N-acetyl-alpha-D-muramoyl-L-alanyl-D-glutamyl-meso-2,6-diaminopimeloyl-D-alanyl-D-alanine + UDP-N-acetyl-alpha-D-glucosamine = di-trans,octa-cis-undecaprenyl diphospho-[N-acetyl-alpha-D-glucosaminyl-(1-&gt;4)]-N-acetyl-alpha-D-muramoyl-L-alanyl-D-glutamyl-meso-2,6-diaminopimeloyl-D-alanyl-D-alanine + UDP + H(+)</text>
        <dbReference type="Rhea" id="RHEA:31227"/>
        <dbReference type="ChEBI" id="CHEBI:15378"/>
        <dbReference type="ChEBI" id="CHEBI:57705"/>
        <dbReference type="ChEBI" id="CHEBI:58223"/>
        <dbReference type="ChEBI" id="CHEBI:61387"/>
        <dbReference type="ChEBI" id="CHEBI:61388"/>
        <dbReference type="EC" id="2.4.1.227"/>
    </reaction>
</comment>
<evidence type="ECO:0000259" key="11">
    <source>
        <dbReference type="Pfam" id="PF03033"/>
    </source>
</evidence>
<reference evidence="13" key="1">
    <citation type="submission" date="2020-10" db="EMBL/GenBank/DDBJ databases">
        <authorList>
            <person name="Gilroy R."/>
        </authorList>
    </citation>
    <scope>NUCLEOTIDE SEQUENCE</scope>
    <source>
        <strain evidence="13">ChiGjej1B1-19959</strain>
    </source>
</reference>
<dbReference type="GO" id="GO:0009252">
    <property type="term" value="P:peptidoglycan biosynthetic process"/>
    <property type="evidence" value="ECO:0007669"/>
    <property type="project" value="UniProtKB-UniRule"/>
</dbReference>
<feature type="binding site" evidence="10">
    <location>
        <position position="258"/>
    </location>
    <ligand>
        <name>UDP-N-acetyl-alpha-D-glucosamine</name>
        <dbReference type="ChEBI" id="CHEBI:57705"/>
    </ligand>
</feature>
<comment type="caution">
    <text evidence="10">Lacks conserved residue(s) required for the propagation of feature annotation.</text>
</comment>
<dbReference type="NCBIfam" id="TIGR01133">
    <property type="entry name" value="murG"/>
    <property type="match status" value="1"/>
</dbReference>
<feature type="binding site" evidence="10">
    <location>
        <position position="128"/>
    </location>
    <ligand>
        <name>UDP-N-acetyl-alpha-D-glucosamine</name>
        <dbReference type="ChEBI" id="CHEBI:57705"/>
    </ligand>
</feature>
<dbReference type="HAMAP" id="MF_00033">
    <property type="entry name" value="MurG"/>
    <property type="match status" value="1"/>
</dbReference>
<reference evidence="13" key="2">
    <citation type="journal article" date="2021" name="PeerJ">
        <title>Extensive microbial diversity within the chicken gut microbiome revealed by metagenomics and culture.</title>
        <authorList>
            <person name="Gilroy R."/>
            <person name="Ravi A."/>
            <person name="Getino M."/>
            <person name="Pursley I."/>
            <person name="Horton D.L."/>
            <person name="Alikhan N.F."/>
            <person name="Baker D."/>
            <person name="Gharbi K."/>
            <person name="Hall N."/>
            <person name="Watson M."/>
            <person name="Adriaenssens E.M."/>
            <person name="Foster-Nyarko E."/>
            <person name="Jarju S."/>
            <person name="Secka A."/>
            <person name="Antonio M."/>
            <person name="Oren A."/>
            <person name="Chaudhuri R.R."/>
            <person name="La Ragione R."/>
            <person name="Hildebrand F."/>
            <person name="Pallen M.J."/>
        </authorList>
    </citation>
    <scope>NUCLEOTIDE SEQUENCE</scope>
    <source>
        <strain evidence="13">ChiGjej1B1-19959</strain>
    </source>
</reference>
<keyword evidence="6 10" id="KW-0573">Peptidoglycan synthesis</keyword>
<dbReference type="CDD" id="cd03785">
    <property type="entry name" value="GT28_MurG"/>
    <property type="match status" value="1"/>
</dbReference>
<accession>A0A9D1LDZ2</accession>
<evidence type="ECO:0000256" key="9">
    <source>
        <dbReference type="ARBA" id="ARBA00023316"/>
    </source>
</evidence>
<evidence type="ECO:0000256" key="2">
    <source>
        <dbReference type="ARBA" id="ARBA00022618"/>
    </source>
</evidence>
<dbReference type="GO" id="GO:0051301">
    <property type="term" value="P:cell division"/>
    <property type="evidence" value="ECO:0007669"/>
    <property type="project" value="UniProtKB-KW"/>
</dbReference>
<dbReference type="EMBL" id="DVMW01000032">
    <property type="protein sequence ID" value="HIU36010.1"/>
    <property type="molecule type" value="Genomic_DNA"/>
</dbReference>
<dbReference type="GO" id="GO:0005975">
    <property type="term" value="P:carbohydrate metabolic process"/>
    <property type="evidence" value="ECO:0007669"/>
    <property type="project" value="InterPro"/>
</dbReference>
<evidence type="ECO:0000259" key="12">
    <source>
        <dbReference type="Pfam" id="PF04101"/>
    </source>
</evidence>
<evidence type="ECO:0000256" key="7">
    <source>
        <dbReference type="ARBA" id="ARBA00023136"/>
    </source>
</evidence>
<keyword evidence="4 10" id="KW-0808">Transferase</keyword>
<dbReference type="Pfam" id="PF04101">
    <property type="entry name" value="Glyco_tran_28_C"/>
    <property type="match status" value="1"/>
</dbReference>
<sequence length="374" mass="39966">MRVLFAAGGTGGHINPALAAAGELRAQYPDAQILFVGTEDHMEARLVPAAGFAFRTIAIEGFQRKPTLQNLKRNLHTVRLLLHTTGAVKAILRDFKPDVAVGFGGYVSGPVIRTAARCGVKTAIHEQNAYPGVTNKALAKSADCVMLTVEAAAEHLRCKHPPVVTGLPVRREILGADRAFARAKLGLRDEQLLVLSMGGSLGAKAVNEAVTGLIAKTWQRPDVVFLHATGKYGKWVPARLCELGVPETAANVWVREYIDDMETCLPAADLVIGRAGASSLAEIEATGKPSVLIPSPNVAENHQYHNAMALVRNDAARLIAEKDLTPESLTALVESLLADRAQLRAIGENARKMAVLDSAKVICEHIVRLAKGAD</sequence>
<dbReference type="Pfam" id="PF03033">
    <property type="entry name" value="Glyco_transf_28"/>
    <property type="match status" value="1"/>
</dbReference>
<dbReference type="InterPro" id="IPR004276">
    <property type="entry name" value="GlycoTrans_28_N"/>
</dbReference>
<dbReference type="PANTHER" id="PTHR21015">
    <property type="entry name" value="UDP-N-ACETYLGLUCOSAMINE--N-ACETYLMURAMYL-(PENTAPEPTIDE) PYROPHOSPHORYL-UNDECAPRENOL N-ACETYLGLUCOSAMINE TRANSFERASE 1"/>
    <property type="match status" value="1"/>
</dbReference>
<proteinExistence type="inferred from homology"/>
<keyword evidence="9 10" id="KW-0961">Cell wall biogenesis/degradation</keyword>
<dbReference type="Gene3D" id="3.40.50.2000">
    <property type="entry name" value="Glycogen Phosphorylase B"/>
    <property type="match status" value="2"/>
</dbReference>
<keyword evidence="3 10" id="KW-0328">Glycosyltransferase</keyword>
<evidence type="ECO:0000256" key="6">
    <source>
        <dbReference type="ARBA" id="ARBA00022984"/>
    </source>
</evidence>
<feature type="binding site" evidence="10">
    <location>
        <position position="303"/>
    </location>
    <ligand>
        <name>UDP-N-acetyl-alpha-D-glucosamine</name>
        <dbReference type="ChEBI" id="CHEBI:57705"/>
    </ligand>
</feature>
<feature type="binding site" evidence="10">
    <location>
        <begin position="10"/>
        <end position="12"/>
    </location>
    <ligand>
        <name>UDP-N-acetyl-alpha-D-glucosamine</name>
        <dbReference type="ChEBI" id="CHEBI:57705"/>
    </ligand>
</feature>
<comment type="subcellular location">
    <subcellularLocation>
        <location evidence="10">Cell membrane</location>
        <topology evidence="10">Peripheral membrane protein</topology>
        <orientation evidence="10">Cytoplasmic side</orientation>
    </subcellularLocation>
</comment>
<dbReference type="AlphaFoldDB" id="A0A9D1LDZ2"/>
<dbReference type="SUPFAM" id="SSF53756">
    <property type="entry name" value="UDP-Glycosyltransferase/glycogen phosphorylase"/>
    <property type="match status" value="1"/>
</dbReference>
<keyword evidence="5 10" id="KW-0133">Cell shape</keyword>
<dbReference type="GO" id="GO:0005886">
    <property type="term" value="C:plasma membrane"/>
    <property type="evidence" value="ECO:0007669"/>
    <property type="project" value="UniProtKB-SubCell"/>
</dbReference>
<keyword evidence="8 10" id="KW-0131">Cell cycle</keyword>
<dbReference type="GO" id="GO:0050511">
    <property type="term" value="F:undecaprenyldiphospho-muramoylpentapeptide beta-N-acetylglucosaminyltransferase activity"/>
    <property type="evidence" value="ECO:0007669"/>
    <property type="project" value="UniProtKB-UniRule"/>
</dbReference>
<feature type="domain" description="Glycosyl transferase family 28 C-terminal" evidence="12">
    <location>
        <begin position="194"/>
        <end position="359"/>
    </location>
</feature>